<protein>
    <submittedName>
        <fullName evidence="1">Uncharacterized protein</fullName>
    </submittedName>
</protein>
<keyword evidence="2" id="KW-1185">Reference proteome</keyword>
<dbReference type="RefSeq" id="WP_337336869.1">
    <property type="nucleotide sequence ID" value="NZ_JBBDGL010000001.1"/>
</dbReference>
<dbReference type="PROSITE" id="PS51257">
    <property type="entry name" value="PROKAR_LIPOPROTEIN"/>
    <property type="match status" value="1"/>
</dbReference>
<dbReference type="EMBL" id="JBBDGL010000001">
    <property type="protein sequence ID" value="MEJ1154432.1"/>
    <property type="molecule type" value="Genomic_DNA"/>
</dbReference>
<name>A0ABU8LQ97_9MICO</name>
<accession>A0ABU8LQ97</accession>
<organism evidence="1 2">
    <name type="scientific">Microbacterium marmarense</name>
    <dbReference type="NCBI Taxonomy" id="3122051"/>
    <lineage>
        <taxon>Bacteria</taxon>
        <taxon>Bacillati</taxon>
        <taxon>Actinomycetota</taxon>
        <taxon>Actinomycetes</taxon>
        <taxon>Micrococcales</taxon>
        <taxon>Microbacteriaceae</taxon>
        <taxon>Microbacterium</taxon>
    </lineage>
</organism>
<reference evidence="1 2" key="1">
    <citation type="submission" date="2024-02" db="EMBL/GenBank/DDBJ databases">
        <authorList>
            <person name="Saticioglu I.B."/>
        </authorList>
    </citation>
    <scope>NUCLEOTIDE SEQUENCE [LARGE SCALE GENOMIC DNA]</scope>
    <source>
        <strain evidence="1 2">Mu-86</strain>
    </source>
</reference>
<gene>
    <name evidence="1" type="ORF">WDU96_02320</name>
</gene>
<dbReference type="Proteomes" id="UP001368654">
    <property type="component" value="Unassembled WGS sequence"/>
</dbReference>
<sequence>MGVRLIGAGIGLVVLLGSVLVGCSTSSPGDAPTQTPVEEPADGAEVEAAWLDGGAMIGVVTLGSSSCVPVAGEVSVSGQVLTVELTELGEVCTRDLVPRASAVAVPDGVDTAQNVTVITTGAVEGEASLAGVDGLVPGDGLMEGLPSAGWTGADGQFVILTWGSSSCLPVIENSEATGPAEVTVTFATPDADQVCTLDMAPQTTVAWVTDLEDAADVEAVLTGAGVDDVRVPIIGVN</sequence>
<evidence type="ECO:0000313" key="1">
    <source>
        <dbReference type="EMBL" id="MEJ1154432.1"/>
    </source>
</evidence>
<comment type="caution">
    <text evidence="1">The sequence shown here is derived from an EMBL/GenBank/DDBJ whole genome shotgun (WGS) entry which is preliminary data.</text>
</comment>
<proteinExistence type="predicted"/>
<evidence type="ECO:0000313" key="2">
    <source>
        <dbReference type="Proteomes" id="UP001368654"/>
    </source>
</evidence>